<organism evidence="1 2">
    <name type="scientific">Motilimonas cestriensis</name>
    <dbReference type="NCBI Taxonomy" id="2742685"/>
    <lineage>
        <taxon>Bacteria</taxon>
        <taxon>Pseudomonadati</taxon>
        <taxon>Pseudomonadota</taxon>
        <taxon>Gammaproteobacteria</taxon>
        <taxon>Alteromonadales</taxon>
        <taxon>Alteromonadales genera incertae sedis</taxon>
        <taxon>Motilimonas</taxon>
    </lineage>
</organism>
<evidence type="ECO:0000313" key="1">
    <source>
        <dbReference type="EMBL" id="MCE2593655.1"/>
    </source>
</evidence>
<comment type="caution">
    <text evidence="1">The sequence shown here is derived from an EMBL/GenBank/DDBJ whole genome shotgun (WGS) entry which is preliminary data.</text>
</comment>
<sequence>MRKIDKKIEQQIVTALTQVCDQALTKVAGFEWLTHSVNYQQVSTSLLVTCVFTEQDQLRQCLVDKQDALFKQWVEQALAKQGIKLKNVQRQVQFDSESACKEQHNGNWSKRLAKQ</sequence>
<keyword evidence="2" id="KW-1185">Reference proteome</keyword>
<proteinExistence type="predicted"/>
<dbReference type="EMBL" id="JAIMJA010000002">
    <property type="protein sequence ID" value="MCE2593655.1"/>
    <property type="molecule type" value="Genomic_DNA"/>
</dbReference>
<name>A0ABS8W5U0_9GAMM</name>
<dbReference type="Proteomes" id="UP001201273">
    <property type="component" value="Unassembled WGS sequence"/>
</dbReference>
<gene>
    <name evidence="1" type="ORF">K6Y31_02360</name>
</gene>
<accession>A0ABS8W5U0</accession>
<reference evidence="1 2" key="1">
    <citation type="journal article" date="2022" name="Environ. Microbiol. Rep.">
        <title>Eco-phylogenetic analyses reveal divergent evolution of vitamin B12 metabolism in the marine bacterial family 'Psychromonadaceae'.</title>
        <authorList>
            <person name="Jin X."/>
            <person name="Yang Y."/>
            <person name="Cao H."/>
            <person name="Gao B."/>
            <person name="Zhao Z."/>
        </authorList>
    </citation>
    <scope>NUCLEOTIDE SEQUENCE [LARGE SCALE GENOMIC DNA]</scope>
    <source>
        <strain evidence="1 2">MKS20</strain>
    </source>
</reference>
<dbReference type="RefSeq" id="WP_233051251.1">
    <property type="nucleotide sequence ID" value="NZ_JAIMJA010000002.1"/>
</dbReference>
<evidence type="ECO:0000313" key="2">
    <source>
        <dbReference type="Proteomes" id="UP001201273"/>
    </source>
</evidence>
<protein>
    <submittedName>
        <fullName evidence="1">Fis family transcriptional regulator</fullName>
    </submittedName>
</protein>